<organism evidence="9 10">
    <name type="scientific">Herpetosiphon geysericola</name>
    <dbReference type="NCBI Taxonomy" id="70996"/>
    <lineage>
        <taxon>Bacteria</taxon>
        <taxon>Bacillati</taxon>
        <taxon>Chloroflexota</taxon>
        <taxon>Chloroflexia</taxon>
        <taxon>Herpetosiphonales</taxon>
        <taxon>Herpetosiphonaceae</taxon>
        <taxon>Herpetosiphon</taxon>
    </lineage>
</organism>
<dbReference type="OrthoDB" id="9774335at2"/>
<comment type="subcellular location">
    <subcellularLocation>
        <location evidence="1">Cell membrane</location>
        <topology evidence="1">Multi-pass membrane protein</topology>
    </subcellularLocation>
</comment>
<gene>
    <name evidence="9" type="ORF">SE18_15825</name>
</gene>
<evidence type="ECO:0000313" key="9">
    <source>
        <dbReference type="EMBL" id="KPL85166.1"/>
    </source>
</evidence>
<dbReference type="GO" id="GO:0046685">
    <property type="term" value="P:response to arsenic-containing substance"/>
    <property type="evidence" value="ECO:0007669"/>
    <property type="project" value="UniProtKB-KW"/>
</dbReference>
<reference evidence="9 10" key="1">
    <citation type="submission" date="2015-07" db="EMBL/GenBank/DDBJ databases">
        <title>Whole genome sequence of Herpetosiphon geysericola DSM 7119.</title>
        <authorList>
            <person name="Hemp J."/>
            <person name="Ward L.M."/>
            <person name="Pace L.A."/>
            <person name="Fischer W.W."/>
        </authorList>
    </citation>
    <scope>NUCLEOTIDE SEQUENCE [LARGE SCALE GENOMIC DNA]</scope>
    <source>
        <strain evidence="9 10">DSM 7119</strain>
    </source>
</reference>
<feature type="transmembrane region" description="Helical" evidence="8">
    <location>
        <begin position="354"/>
        <end position="384"/>
    </location>
</feature>
<comment type="caution">
    <text evidence="9">The sequence shown here is derived from an EMBL/GenBank/DDBJ whole genome shotgun (WGS) entry which is preliminary data.</text>
</comment>
<feature type="transmembrane region" description="Helical" evidence="8">
    <location>
        <begin position="175"/>
        <end position="197"/>
    </location>
</feature>
<dbReference type="GO" id="GO:0005886">
    <property type="term" value="C:plasma membrane"/>
    <property type="evidence" value="ECO:0007669"/>
    <property type="project" value="UniProtKB-SubCell"/>
</dbReference>
<keyword evidence="3" id="KW-1003">Cell membrane</keyword>
<evidence type="ECO:0000256" key="2">
    <source>
        <dbReference type="ARBA" id="ARBA00006433"/>
    </source>
</evidence>
<dbReference type="PANTHER" id="PTHR43302:SF5">
    <property type="entry name" value="TRANSPORTER ARSB-RELATED"/>
    <property type="match status" value="1"/>
</dbReference>
<keyword evidence="7 8" id="KW-0472">Membrane</keyword>
<evidence type="ECO:0000256" key="1">
    <source>
        <dbReference type="ARBA" id="ARBA00004651"/>
    </source>
</evidence>
<feature type="transmembrane region" description="Helical" evidence="8">
    <location>
        <begin position="58"/>
        <end position="84"/>
    </location>
</feature>
<feature type="transmembrane region" description="Helical" evidence="8">
    <location>
        <begin position="29"/>
        <end position="46"/>
    </location>
</feature>
<dbReference type="RefSeq" id="WP_054535437.1">
    <property type="nucleotide sequence ID" value="NZ_LGKP01000025.1"/>
</dbReference>
<evidence type="ECO:0000256" key="6">
    <source>
        <dbReference type="ARBA" id="ARBA00022989"/>
    </source>
</evidence>
<evidence type="ECO:0008006" key="11">
    <source>
        <dbReference type="Google" id="ProtNLM"/>
    </source>
</evidence>
<keyword evidence="6 8" id="KW-1133">Transmembrane helix</keyword>
<dbReference type="GO" id="GO:0015105">
    <property type="term" value="F:arsenite transmembrane transporter activity"/>
    <property type="evidence" value="ECO:0007669"/>
    <property type="project" value="InterPro"/>
</dbReference>
<evidence type="ECO:0000313" key="10">
    <source>
        <dbReference type="Proteomes" id="UP000050277"/>
    </source>
</evidence>
<dbReference type="AlphaFoldDB" id="A0A0P6Y6G3"/>
<evidence type="ECO:0000256" key="7">
    <source>
        <dbReference type="ARBA" id="ARBA00023136"/>
    </source>
</evidence>
<feature type="transmembrane region" description="Helical" evidence="8">
    <location>
        <begin position="135"/>
        <end position="155"/>
    </location>
</feature>
<keyword evidence="10" id="KW-1185">Reference proteome</keyword>
<evidence type="ECO:0000256" key="8">
    <source>
        <dbReference type="SAM" id="Phobius"/>
    </source>
</evidence>
<protein>
    <recommendedName>
        <fullName evidence="11">Arsenic transporter</fullName>
    </recommendedName>
</protein>
<dbReference type="PRINTS" id="PR00758">
    <property type="entry name" value="ARSENICPUMP"/>
</dbReference>
<evidence type="ECO:0000256" key="3">
    <source>
        <dbReference type="ARBA" id="ARBA00022475"/>
    </source>
</evidence>
<feature type="transmembrane region" description="Helical" evidence="8">
    <location>
        <begin position="96"/>
        <end position="123"/>
    </location>
</feature>
<accession>A0A0P6Y6G3</accession>
<dbReference type="PATRIC" id="fig|70996.4.peg.29"/>
<dbReference type="STRING" id="70996.SE18_15825"/>
<name>A0A0P6Y6G3_9CHLR</name>
<keyword evidence="5" id="KW-0059">Arsenical resistance</keyword>
<proteinExistence type="inferred from homology"/>
<dbReference type="PANTHER" id="PTHR43302">
    <property type="entry name" value="TRANSPORTER ARSB-RELATED"/>
    <property type="match status" value="1"/>
</dbReference>
<dbReference type="InterPro" id="IPR000802">
    <property type="entry name" value="Arsenical_pump_ArsB"/>
</dbReference>
<comment type="similarity">
    <text evidence="2">Belongs to the ArsB family.</text>
</comment>
<keyword evidence="4 8" id="KW-0812">Transmembrane</keyword>
<evidence type="ECO:0000256" key="5">
    <source>
        <dbReference type="ARBA" id="ARBA00022849"/>
    </source>
</evidence>
<feature type="transmembrane region" description="Helical" evidence="8">
    <location>
        <begin position="220"/>
        <end position="237"/>
    </location>
</feature>
<dbReference type="EMBL" id="LGKP01000025">
    <property type="protein sequence ID" value="KPL85166.1"/>
    <property type="molecule type" value="Genomic_DNA"/>
</dbReference>
<sequence>MQLLLGGTIFGATLLGVMVRPRQISEAWVALLGALAMLLVGILPLNELVPTLAREWNVYGFFVGLMLIAFFAEQAGVFQALALYAARWANGSAQRLYVAVFLVGTLITAVLSNDATALILTPVVWTLTSRLRLRALPFMFACTFIADTASALLPVSNPINILVLTRFNRELLEYWAYLLVPSLLCIGWNIGLFAWLFRRDLQGSYDLALLDDFTIANPKLYRATLIGLGLIALAYVGGSLWQVPLAFVALAGAALLAVLSWWAGSFKPKQALHELSPALFGFISGMFLVVRAIEHLGWTERFGASLLQGSSASLGNIARVIFGSALGSNMINNVPMTLVMTSTLEHLPNQPAPALIYATIFGADLGPNLTIVGSLATMLWLVILRRKGIEINPKQYLKLGLIFVLPSLLIGTLWMWLIA</sequence>
<dbReference type="Proteomes" id="UP000050277">
    <property type="component" value="Unassembled WGS sequence"/>
</dbReference>
<feature type="transmembrane region" description="Helical" evidence="8">
    <location>
        <begin position="243"/>
        <end position="263"/>
    </location>
</feature>
<feature type="transmembrane region" description="Helical" evidence="8">
    <location>
        <begin position="275"/>
        <end position="293"/>
    </location>
</feature>
<feature type="transmembrane region" description="Helical" evidence="8">
    <location>
        <begin position="396"/>
        <end position="417"/>
    </location>
</feature>
<evidence type="ECO:0000256" key="4">
    <source>
        <dbReference type="ARBA" id="ARBA00022692"/>
    </source>
</evidence>
<dbReference type="Pfam" id="PF02040">
    <property type="entry name" value="ArsB"/>
    <property type="match status" value="1"/>
</dbReference>